<dbReference type="AlphaFoldDB" id="A0A6J6VYG5"/>
<protein>
    <submittedName>
        <fullName evidence="1">Unannotated protein</fullName>
    </submittedName>
</protein>
<accession>A0A6J6VYG5</accession>
<dbReference type="EMBL" id="CAEZZT010000038">
    <property type="protein sequence ID" value="CAB4777631.1"/>
    <property type="molecule type" value="Genomic_DNA"/>
</dbReference>
<sequence>MMSTSAISGTFVIVVLPVASNEAAMSFRTEFFAPVILTSPRSWAPPTTRKRSRDAMGAVYL</sequence>
<evidence type="ECO:0000313" key="1">
    <source>
        <dbReference type="EMBL" id="CAB4777631.1"/>
    </source>
</evidence>
<organism evidence="1">
    <name type="scientific">freshwater metagenome</name>
    <dbReference type="NCBI Taxonomy" id="449393"/>
    <lineage>
        <taxon>unclassified sequences</taxon>
        <taxon>metagenomes</taxon>
        <taxon>ecological metagenomes</taxon>
    </lineage>
</organism>
<gene>
    <name evidence="1" type="ORF">UFOPK2918_00688</name>
</gene>
<reference evidence="1" key="1">
    <citation type="submission" date="2020-05" db="EMBL/GenBank/DDBJ databases">
        <authorList>
            <person name="Chiriac C."/>
            <person name="Salcher M."/>
            <person name="Ghai R."/>
            <person name="Kavagutti S V."/>
        </authorList>
    </citation>
    <scope>NUCLEOTIDE SEQUENCE</scope>
</reference>
<name>A0A6J6VYG5_9ZZZZ</name>
<proteinExistence type="predicted"/>